<dbReference type="Proteomes" id="UP000887579">
    <property type="component" value="Unplaced"/>
</dbReference>
<protein>
    <submittedName>
        <fullName evidence="2">Uncharacterized protein</fullName>
    </submittedName>
</protein>
<name>A0AC34FHH2_9BILA</name>
<evidence type="ECO:0000313" key="2">
    <source>
        <dbReference type="WBParaSite" id="ES5_v2.g16719.t1"/>
    </source>
</evidence>
<accession>A0AC34FHH2</accession>
<evidence type="ECO:0000313" key="1">
    <source>
        <dbReference type="Proteomes" id="UP000887579"/>
    </source>
</evidence>
<reference evidence="2" key="1">
    <citation type="submission" date="2022-11" db="UniProtKB">
        <authorList>
            <consortium name="WormBaseParasite"/>
        </authorList>
    </citation>
    <scope>IDENTIFICATION</scope>
</reference>
<organism evidence="1 2">
    <name type="scientific">Panagrolaimus sp. ES5</name>
    <dbReference type="NCBI Taxonomy" id="591445"/>
    <lineage>
        <taxon>Eukaryota</taxon>
        <taxon>Metazoa</taxon>
        <taxon>Ecdysozoa</taxon>
        <taxon>Nematoda</taxon>
        <taxon>Chromadorea</taxon>
        <taxon>Rhabditida</taxon>
        <taxon>Tylenchina</taxon>
        <taxon>Panagrolaimomorpha</taxon>
        <taxon>Panagrolaimoidea</taxon>
        <taxon>Panagrolaimidae</taxon>
        <taxon>Panagrolaimus</taxon>
    </lineage>
</organism>
<dbReference type="WBParaSite" id="ES5_v2.g16719.t1">
    <property type="protein sequence ID" value="ES5_v2.g16719.t1"/>
    <property type="gene ID" value="ES5_v2.g16719"/>
</dbReference>
<sequence length="466" mass="53306">MVLLLFDHFLILFLPFIIIISNVNAADPRNLFLGPQEIGFTPTIRLYAQKNHNFLYLYPKGRKINLNLTQPGPLDIQEKSNILTATIFLKKEACLNKMDFAGFKFRITSTDPSIASFFEVKFDGNEFKYIPTCIMEDTESFVSPTFEELENDKGYTATLKYGCLDIMDNDDRINNFNLKIWAENIKCDFYIYFENANITLLPPPDRIVYDKKDLPPGISENEGNHFYQLSLLKSATSTFSSADIVPLYFTKAIECTNFETEIEFNDGCLLTIKVENKRITLNVRGKIIHELKVAEEFLFAIIGKTFSSVSLKNDLSIHGSDENAYEFINRNQIHDFQAIDFCSSKKTNSMKITIHPKIGPEDKCKYANIVLLAPNIKFEYQKPYEMVSTTINAKENDNVETASFKWWHGLLIGILALVIIVCIIIFCLYQKGIICVDKKEMQPKKCKPPIRVVTAAKIPIVDDEDD</sequence>
<proteinExistence type="predicted"/>